<dbReference type="PANTHER" id="PTHR43617">
    <property type="entry name" value="L-AMINO ACID N-ACETYLTRANSFERASE"/>
    <property type="match status" value="1"/>
</dbReference>
<dbReference type="SUPFAM" id="SSF55729">
    <property type="entry name" value="Acyl-CoA N-acyltransferases (Nat)"/>
    <property type="match status" value="1"/>
</dbReference>
<proteinExistence type="predicted"/>
<gene>
    <name evidence="2" type="ORF">GCM10008014_18030</name>
</gene>
<dbReference type="InterPro" id="IPR000182">
    <property type="entry name" value="GNAT_dom"/>
</dbReference>
<evidence type="ECO:0000313" key="2">
    <source>
        <dbReference type="EMBL" id="GGH51891.1"/>
    </source>
</evidence>
<reference evidence="3" key="1">
    <citation type="journal article" date="2019" name="Int. J. Syst. Evol. Microbiol.">
        <title>The Global Catalogue of Microorganisms (GCM) 10K type strain sequencing project: providing services to taxonomists for standard genome sequencing and annotation.</title>
        <authorList>
            <consortium name="The Broad Institute Genomics Platform"/>
            <consortium name="The Broad Institute Genome Sequencing Center for Infectious Disease"/>
            <person name="Wu L."/>
            <person name="Ma J."/>
        </authorList>
    </citation>
    <scope>NUCLEOTIDE SEQUENCE [LARGE SCALE GENOMIC DNA]</scope>
    <source>
        <strain evidence="3">CGMCC 1.12770</strain>
    </source>
</reference>
<sequence length="229" mass="26440">MSNRNYTKPVHPQSIQIELVTPERYKEAAELMAYGFGHKFQHSSSLSISDLSSTFEQLLIHEPRQTHSLRVVTLENNTVTGTLGLKWKAAEGVDSVKRTNLKWWKACSQHIGYGKLMRILAGIQFLKHEPFAGECYIEDLVVHPTYQGKGLAKRLLDWAQHYMLHSSASLSYLSLHVARNNEHAIQLYERVHFHKKNCTRSLLTGMLLGEQYWYYMTRKGEYSIETEQA</sequence>
<comment type="caution">
    <text evidence="2">The sequence shown here is derived from an EMBL/GenBank/DDBJ whole genome shotgun (WGS) entry which is preliminary data.</text>
</comment>
<name>A0ABQ1Z917_9BACL</name>
<dbReference type="Gene3D" id="3.40.630.30">
    <property type="match status" value="1"/>
</dbReference>
<dbReference type="CDD" id="cd04301">
    <property type="entry name" value="NAT_SF"/>
    <property type="match status" value="1"/>
</dbReference>
<dbReference type="PROSITE" id="PS51186">
    <property type="entry name" value="GNAT"/>
    <property type="match status" value="1"/>
</dbReference>
<dbReference type="Pfam" id="PF00583">
    <property type="entry name" value="Acetyltransf_1"/>
    <property type="match status" value="1"/>
</dbReference>
<protein>
    <recommendedName>
        <fullName evidence="1">N-acetyltransferase domain-containing protein</fullName>
    </recommendedName>
</protein>
<evidence type="ECO:0000313" key="3">
    <source>
        <dbReference type="Proteomes" id="UP000652153"/>
    </source>
</evidence>
<dbReference type="InterPro" id="IPR016181">
    <property type="entry name" value="Acyl_CoA_acyltransferase"/>
</dbReference>
<dbReference type="Proteomes" id="UP000652153">
    <property type="component" value="Unassembled WGS sequence"/>
</dbReference>
<accession>A0ABQ1Z917</accession>
<feature type="domain" description="N-acetyltransferase" evidence="1">
    <location>
        <begin position="15"/>
        <end position="221"/>
    </location>
</feature>
<dbReference type="InterPro" id="IPR050276">
    <property type="entry name" value="MshD_Acetyltransferase"/>
</dbReference>
<dbReference type="EMBL" id="BMFU01000002">
    <property type="protein sequence ID" value="GGH51891.1"/>
    <property type="molecule type" value="Genomic_DNA"/>
</dbReference>
<dbReference type="RefSeq" id="WP_188592110.1">
    <property type="nucleotide sequence ID" value="NZ_BMFU01000002.1"/>
</dbReference>
<keyword evidence="3" id="KW-1185">Reference proteome</keyword>
<evidence type="ECO:0000259" key="1">
    <source>
        <dbReference type="PROSITE" id="PS51186"/>
    </source>
</evidence>
<organism evidence="2 3">
    <name type="scientific">Paenibacillus silvae</name>
    <dbReference type="NCBI Taxonomy" id="1325358"/>
    <lineage>
        <taxon>Bacteria</taxon>
        <taxon>Bacillati</taxon>
        <taxon>Bacillota</taxon>
        <taxon>Bacilli</taxon>
        <taxon>Bacillales</taxon>
        <taxon>Paenibacillaceae</taxon>
        <taxon>Paenibacillus</taxon>
    </lineage>
</organism>